<organism evidence="2">
    <name type="scientific">bioreactor metagenome</name>
    <dbReference type="NCBI Taxonomy" id="1076179"/>
    <lineage>
        <taxon>unclassified sequences</taxon>
        <taxon>metagenomes</taxon>
        <taxon>ecological metagenomes</taxon>
    </lineage>
</organism>
<gene>
    <name evidence="2" type="ORF">SDC9_72133</name>
</gene>
<protein>
    <recommendedName>
        <fullName evidence="1">Secretion system C-terminal sorting domain-containing protein</fullName>
    </recommendedName>
</protein>
<evidence type="ECO:0000259" key="1">
    <source>
        <dbReference type="Pfam" id="PF18962"/>
    </source>
</evidence>
<accession>A0A644YAQ1</accession>
<dbReference type="NCBIfam" id="TIGR04183">
    <property type="entry name" value="Por_Secre_tail"/>
    <property type="match status" value="1"/>
</dbReference>
<dbReference type="AlphaFoldDB" id="A0A644YAQ1"/>
<feature type="domain" description="Secretion system C-terminal sorting" evidence="1">
    <location>
        <begin position="536"/>
        <end position="604"/>
    </location>
</feature>
<dbReference type="EMBL" id="VSSQ01004543">
    <property type="protein sequence ID" value="MPM25636.1"/>
    <property type="molecule type" value="Genomic_DNA"/>
</dbReference>
<evidence type="ECO:0000313" key="2">
    <source>
        <dbReference type="EMBL" id="MPM25636.1"/>
    </source>
</evidence>
<dbReference type="InterPro" id="IPR026444">
    <property type="entry name" value="Secre_tail"/>
</dbReference>
<dbReference type="Gene3D" id="2.60.40.10">
    <property type="entry name" value="Immunoglobulins"/>
    <property type="match status" value="1"/>
</dbReference>
<comment type="caution">
    <text evidence="2">The sequence shown here is derived from an EMBL/GenBank/DDBJ whole genome shotgun (WGS) entry which is preliminary data.</text>
</comment>
<sequence length="606" mass="65408">MNVYSASATAGDWGTPDHQYIDATAYKNANFKVRFHYKGANDDYWWAIDNVKIWDPQPNDVGTPSLAAPVSGYGMGVEQISVVVKNFGTLAQTSIPVSYQVDGGTIVNETLNSSYTGFTSLAPGAEFTYTFTATYDFSAYQIYNVKTWTGLATDTDHDNDTMNTAVLNSPALVQDTFDPILNGTMGVESDGNYYWVSFYTTPGKFGKYSLSGTLIDTFRIAACTVGIRDLAWDTQTGHFFGGSGTPTIYELALDSVTPSLIGSVSTPTTVRYVAYDHTRDGFWVGNVNGDIYLVDRSGAQMTATGIVNPILNSNLTGMGNRYGLAYDDWSCPGEYLWIFCQPGTPSNVYLAQVDVSTGLPTGRNLDLVTQIAFTGAVPAAGGLFTQPDLVSGTVSLGGLITGAVTGTDPNMIFIIDLQGLHPDQPFVIDGVFPADGSSQVYLDHMVMMWSDEPFVITNPSLIEITDGTTPVVIDSVVVYGDTLKIYHQDFLGDTHYTVNFGAGALTGLCSDNTDYSWSFTTGTVGVGENSDQIISLYPNPADSYFTIENASGATLKIYSITGSCVMERQLDENSVTINVTGLNKGIYVTEITLNGNRQVRKLVISR</sequence>
<reference evidence="2" key="1">
    <citation type="submission" date="2019-08" db="EMBL/GenBank/DDBJ databases">
        <authorList>
            <person name="Kucharzyk K."/>
            <person name="Murdoch R.W."/>
            <person name="Higgins S."/>
            <person name="Loffler F."/>
        </authorList>
    </citation>
    <scope>NUCLEOTIDE SEQUENCE</scope>
</reference>
<dbReference type="SUPFAM" id="SSF101898">
    <property type="entry name" value="NHL repeat"/>
    <property type="match status" value="1"/>
</dbReference>
<dbReference type="InterPro" id="IPR013783">
    <property type="entry name" value="Ig-like_fold"/>
</dbReference>
<name>A0A644YAQ1_9ZZZZ</name>
<proteinExistence type="predicted"/>
<dbReference type="Pfam" id="PF18962">
    <property type="entry name" value="Por_Secre_tail"/>
    <property type="match status" value="1"/>
</dbReference>